<keyword evidence="2" id="KW-1185">Reference proteome</keyword>
<reference evidence="1 2" key="1">
    <citation type="journal article" date="2011" name="Appl. Environ. Microbiol.">
        <title>Methanogenic archaea isolated from Taiwan's Chelungpu fault.</title>
        <authorList>
            <person name="Wu S.Y."/>
            <person name="Lai M.C."/>
        </authorList>
    </citation>
    <scope>NUCLEOTIDE SEQUENCE [LARGE SCALE GENOMIC DNA]</scope>
    <source>
        <strain evidence="1 2">St545Mb</strain>
    </source>
</reference>
<evidence type="ECO:0000313" key="2">
    <source>
        <dbReference type="Proteomes" id="UP001206983"/>
    </source>
</evidence>
<comment type="caution">
    <text evidence="1">The sequence shown here is derived from an EMBL/GenBank/DDBJ whole genome shotgun (WGS) entry which is preliminary data.</text>
</comment>
<proteinExistence type="predicted"/>
<dbReference type="AlphaFoldDB" id="A0AAE3KY45"/>
<dbReference type="Pfam" id="PF16264">
    <property type="entry name" value="SatD"/>
    <property type="match status" value="1"/>
</dbReference>
<protein>
    <recommendedName>
        <fullName evidence="3">SatD</fullName>
    </recommendedName>
</protein>
<dbReference type="InterPro" id="IPR032580">
    <property type="entry name" value="SatD"/>
</dbReference>
<name>A0AAE3KY45_9EURY</name>
<organism evidence="1 2">
    <name type="scientific">Methanolobus chelungpuianus</name>
    <dbReference type="NCBI Taxonomy" id="502115"/>
    <lineage>
        <taxon>Archaea</taxon>
        <taxon>Methanobacteriati</taxon>
        <taxon>Methanobacteriota</taxon>
        <taxon>Stenosarchaea group</taxon>
        <taxon>Methanomicrobia</taxon>
        <taxon>Methanosarcinales</taxon>
        <taxon>Methanosarcinaceae</taxon>
        <taxon>Methanolobus</taxon>
    </lineage>
</organism>
<dbReference type="Proteomes" id="UP001206983">
    <property type="component" value="Unassembled WGS sequence"/>
</dbReference>
<evidence type="ECO:0008006" key="3">
    <source>
        <dbReference type="Google" id="ProtNLM"/>
    </source>
</evidence>
<sequence length="229" mass="25360">MMHKNDLCAVITGDLVKSSELEYQDRESVLSSLRESFGSIGEQLHLQDTVLLPFEIFRGDSFQVVIARPERALLLSVLLSLMLDLSAKEKGLSARISIGIGTVGYIPPSGNVGEADGTAFRLSGKMLDSMKQKEQSLLISTQGPALNMMLETQCAFFDLIYGRWTGIQKELIMEKLSGSTQEEIAARHRKSQSAVSQSLKAAGFDAVKKFIANYENLFKYPDIFLRSDQ</sequence>
<dbReference type="RefSeq" id="WP_256623513.1">
    <property type="nucleotide sequence ID" value="NZ_JTEO01000006.1"/>
</dbReference>
<evidence type="ECO:0000313" key="1">
    <source>
        <dbReference type="EMBL" id="MCQ6963605.1"/>
    </source>
</evidence>
<gene>
    <name evidence="1" type="ORF">PV02_11050</name>
</gene>
<accession>A0AAE3KY45</accession>
<dbReference type="EMBL" id="JTEO01000006">
    <property type="protein sequence ID" value="MCQ6963605.1"/>
    <property type="molecule type" value="Genomic_DNA"/>
</dbReference>